<dbReference type="PANTHER" id="PTHR21666">
    <property type="entry name" value="PEPTIDASE-RELATED"/>
    <property type="match status" value="1"/>
</dbReference>
<dbReference type="CDD" id="cd12797">
    <property type="entry name" value="M23_peptidase"/>
    <property type="match status" value="1"/>
</dbReference>
<keyword evidence="4" id="KW-1185">Reference proteome</keyword>
<feature type="chain" id="PRO_5011482379" evidence="1">
    <location>
        <begin position="29"/>
        <end position="171"/>
    </location>
</feature>
<dbReference type="OrthoDB" id="1099523at2"/>
<dbReference type="STRING" id="95161.SAMN05660874_02641"/>
<feature type="signal peptide" evidence="1">
    <location>
        <begin position="1"/>
        <end position="28"/>
    </location>
</feature>
<name>A0A1I6RTG4_9PSEU</name>
<dbReference type="GO" id="GO:0004222">
    <property type="term" value="F:metalloendopeptidase activity"/>
    <property type="evidence" value="ECO:0007669"/>
    <property type="project" value="TreeGrafter"/>
</dbReference>
<accession>A0A1I6RTG4</accession>
<sequence length="171" mass="17654">MMRRLGTTAAAAALSAVAVVGFQAPASAAPNFQVPFKCGVEVTAATFSGHSPANSVDFQRDGITGMAVLASAGGTVTRSENEGDTSYGRWIELDHGNGWRTRYAHLSSQGVSVGEKVSAGAKIGEAGATGGVTGPHLHYEQILDGADRKVVLDGKAVPYYGHTPFTSKNNC</sequence>
<dbReference type="Pfam" id="PF01551">
    <property type="entry name" value="Peptidase_M23"/>
    <property type="match status" value="1"/>
</dbReference>
<dbReference type="InterPro" id="IPR011055">
    <property type="entry name" value="Dup_hybrid_motif"/>
</dbReference>
<dbReference type="Gene3D" id="2.70.70.10">
    <property type="entry name" value="Glucose Permease (Domain IIA)"/>
    <property type="match status" value="1"/>
</dbReference>
<feature type="domain" description="M23ase beta-sheet core" evidence="2">
    <location>
        <begin position="64"/>
        <end position="142"/>
    </location>
</feature>
<evidence type="ECO:0000313" key="4">
    <source>
        <dbReference type="Proteomes" id="UP000198852"/>
    </source>
</evidence>
<dbReference type="Proteomes" id="UP000198852">
    <property type="component" value="Unassembled WGS sequence"/>
</dbReference>
<organism evidence="3 4">
    <name type="scientific">Saccharopolyspora flava</name>
    <dbReference type="NCBI Taxonomy" id="95161"/>
    <lineage>
        <taxon>Bacteria</taxon>
        <taxon>Bacillati</taxon>
        <taxon>Actinomycetota</taxon>
        <taxon>Actinomycetes</taxon>
        <taxon>Pseudonocardiales</taxon>
        <taxon>Pseudonocardiaceae</taxon>
        <taxon>Saccharopolyspora</taxon>
    </lineage>
</organism>
<dbReference type="EMBL" id="FOZX01000003">
    <property type="protein sequence ID" value="SFS67880.1"/>
    <property type="molecule type" value="Genomic_DNA"/>
</dbReference>
<reference evidence="4" key="1">
    <citation type="submission" date="2016-10" db="EMBL/GenBank/DDBJ databases">
        <authorList>
            <person name="Varghese N."/>
            <person name="Submissions S."/>
        </authorList>
    </citation>
    <scope>NUCLEOTIDE SEQUENCE [LARGE SCALE GENOMIC DNA]</scope>
    <source>
        <strain evidence="4">DSM 44771</strain>
    </source>
</reference>
<evidence type="ECO:0000256" key="1">
    <source>
        <dbReference type="SAM" id="SignalP"/>
    </source>
</evidence>
<keyword evidence="1" id="KW-0732">Signal</keyword>
<evidence type="ECO:0000259" key="2">
    <source>
        <dbReference type="Pfam" id="PF01551"/>
    </source>
</evidence>
<dbReference type="AlphaFoldDB" id="A0A1I6RTG4"/>
<dbReference type="SUPFAM" id="SSF51261">
    <property type="entry name" value="Duplicated hybrid motif"/>
    <property type="match status" value="1"/>
</dbReference>
<dbReference type="InterPro" id="IPR016047">
    <property type="entry name" value="M23ase_b-sheet_dom"/>
</dbReference>
<gene>
    <name evidence="3" type="ORF">SAMN05660874_02641</name>
</gene>
<evidence type="ECO:0000313" key="3">
    <source>
        <dbReference type="EMBL" id="SFS67880.1"/>
    </source>
</evidence>
<dbReference type="InterPro" id="IPR050570">
    <property type="entry name" value="Cell_wall_metabolism_enzyme"/>
</dbReference>
<protein>
    <submittedName>
        <fullName evidence="3">Peptidase family M23</fullName>
    </submittedName>
</protein>
<dbReference type="PANTHER" id="PTHR21666:SF270">
    <property type="entry name" value="MUREIN HYDROLASE ACTIVATOR ENVC"/>
    <property type="match status" value="1"/>
</dbReference>
<proteinExistence type="predicted"/>